<feature type="transmembrane region" description="Helical" evidence="2">
    <location>
        <begin position="99"/>
        <end position="120"/>
    </location>
</feature>
<evidence type="ECO:0000313" key="4">
    <source>
        <dbReference type="EMBL" id="VVT46385.1"/>
    </source>
</evidence>
<feature type="domain" description="Fatty acid desaturase" evidence="3">
    <location>
        <begin position="102"/>
        <end position="374"/>
    </location>
</feature>
<keyword evidence="5" id="KW-1185">Reference proteome</keyword>
<sequence length="420" mass="48004">MSSVSTVTQRRPSEASKASKETFIQSTGKAKTAINTNGDTFVVPQFTMKEILDAIPAECYKRSYLKSFSYVFRDLFFIGLVAYIAHEYIHLIPSLSGRFVAWSIYGFINGLFGTGCWVLAHECGHGAFSDSKTVNDIVGWFLHSALLVPYHSWRISHSKHHKSTGNLQRDTVFVPKSRETFTANRGVSVLAEISEDTPIYTLWNLLLQQLFGWNMYLFTNVTGQKYPNHSKYVVNHFVPTSPLFDEKDFMDIVISDLGIITTLTLLYLSVQKWGLATVACYYIVPYFWVNHWLVFITYLQHTDPTLPHYDHEEWNFARGAAATIDREFGFIGEYIFHDIIETHVLHHFVSRIPFYNARVASDAIKKVLGEHYRHDDGNMVASFYRAGRACQFIEGDNGVKMFRNINNIGVAPKVDKKLSE</sequence>
<keyword evidence="2" id="KW-0472">Membrane</keyword>
<proteinExistence type="predicted"/>
<dbReference type="PANTHER" id="PTHR32100">
    <property type="entry name" value="OMEGA-6 FATTY ACID DESATURASE, CHLOROPLASTIC"/>
    <property type="match status" value="1"/>
</dbReference>
<feature type="transmembrane region" description="Helical" evidence="2">
    <location>
        <begin position="276"/>
        <end position="299"/>
    </location>
</feature>
<dbReference type="InterPro" id="IPR005804">
    <property type="entry name" value="FA_desaturase_dom"/>
</dbReference>
<dbReference type="AlphaFoldDB" id="A0A5E8B507"/>
<reference evidence="4 5" key="1">
    <citation type="submission" date="2019-09" db="EMBL/GenBank/DDBJ databases">
        <authorList>
            <person name="Brejova B."/>
        </authorList>
    </citation>
    <scope>NUCLEOTIDE SEQUENCE [LARGE SCALE GENOMIC DNA]</scope>
</reference>
<feature type="transmembrane region" description="Helical" evidence="2">
    <location>
        <begin position="249"/>
        <end position="270"/>
    </location>
</feature>
<dbReference type="RefSeq" id="XP_031851801.1">
    <property type="nucleotide sequence ID" value="XM_031995910.1"/>
</dbReference>
<dbReference type="Proteomes" id="UP000398389">
    <property type="component" value="Unassembled WGS sequence"/>
</dbReference>
<evidence type="ECO:0000256" key="1">
    <source>
        <dbReference type="SAM" id="MobiDB-lite"/>
    </source>
</evidence>
<dbReference type="CDD" id="cd03507">
    <property type="entry name" value="Delta12-FADS-like"/>
    <property type="match status" value="1"/>
</dbReference>
<dbReference type="GeneID" id="43580010"/>
<organism evidence="4 5">
    <name type="scientific">Magnusiomyces paraingens</name>
    <dbReference type="NCBI Taxonomy" id="2606893"/>
    <lineage>
        <taxon>Eukaryota</taxon>
        <taxon>Fungi</taxon>
        <taxon>Dikarya</taxon>
        <taxon>Ascomycota</taxon>
        <taxon>Saccharomycotina</taxon>
        <taxon>Dipodascomycetes</taxon>
        <taxon>Dipodascales</taxon>
        <taxon>Dipodascaceae</taxon>
        <taxon>Magnusiomyces</taxon>
    </lineage>
</organism>
<feature type="region of interest" description="Disordered" evidence="1">
    <location>
        <begin position="1"/>
        <end position="20"/>
    </location>
</feature>
<protein>
    <recommendedName>
        <fullName evidence="3">Fatty acid desaturase domain-containing protein</fullName>
    </recommendedName>
</protein>
<evidence type="ECO:0000256" key="2">
    <source>
        <dbReference type="SAM" id="Phobius"/>
    </source>
</evidence>
<name>A0A5E8B507_9ASCO</name>
<evidence type="ECO:0000313" key="5">
    <source>
        <dbReference type="Proteomes" id="UP000398389"/>
    </source>
</evidence>
<dbReference type="InterPro" id="IPR012171">
    <property type="entry name" value="Fatty_acid_desaturase"/>
</dbReference>
<feature type="compositionally biased region" description="Basic and acidic residues" evidence="1">
    <location>
        <begin position="11"/>
        <end position="20"/>
    </location>
</feature>
<dbReference type="OrthoDB" id="1461976at2759"/>
<dbReference type="GO" id="GO:0016491">
    <property type="term" value="F:oxidoreductase activity"/>
    <property type="evidence" value="ECO:0007669"/>
    <property type="project" value="InterPro"/>
</dbReference>
<feature type="transmembrane region" description="Helical" evidence="2">
    <location>
        <begin position="70"/>
        <end position="93"/>
    </location>
</feature>
<gene>
    <name evidence="4" type="ORF">SAPINGB_P001187</name>
</gene>
<dbReference type="EMBL" id="CABVLU010000001">
    <property type="protein sequence ID" value="VVT46385.1"/>
    <property type="molecule type" value="Genomic_DNA"/>
</dbReference>
<dbReference type="Pfam" id="PF00487">
    <property type="entry name" value="FA_desaturase"/>
    <property type="match status" value="1"/>
</dbReference>
<keyword evidence="2" id="KW-1133">Transmembrane helix</keyword>
<evidence type="ECO:0000259" key="3">
    <source>
        <dbReference type="Pfam" id="PF00487"/>
    </source>
</evidence>
<dbReference type="GO" id="GO:0006629">
    <property type="term" value="P:lipid metabolic process"/>
    <property type="evidence" value="ECO:0007669"/>
    <property type="project" value="InterPro"/>
</dbReference>
<feature type="compositionally biased region" description="Polar residues" evidence="1">
    <location>
        <begin position="1"/>
        <end position="10"/>
    </location>
</feature>
<accession>A0A5E8B507</accession>
<keyword evidence="2" id="KW-0812">Transmembrane</keyword>